<evidence type="ECO:0000313" key="1">
    <source>
        <dbReference type="EMBL" id="VFJ68734.1"/>
    </source>
</evidence>
<name>A0A450TLX8_9GAMM</name>
<dbReference type="EMBL" id="CAADEX010000221">
    <property type="protein sequence ID" value="VFJ68734.1"/>
    <property type="molecule type" value="Genomic_DNA"/>
</dbReference>
<gene>
    <name evidence="1" type="ORF">BECKDK2373B_GA0170837_12215</name>
</gene>
<sequence length="94" mass="10092">MAPTGPNLCSQGQRPWLYGLSPVGAEDIATLSASLPFDTKQSIYGATPYDAAVCRRNYLPYEPVIGLSGRARLLPSRKCRGIKLGGSLALPDKR</sequence>
<dbReference type="AlphaFoldDB" id="A0A450TLX8"/>
<protein>
    <submittedName>
        <fullName evidence="1">Uncharacterized protein</fullName>
    </submittedName>
</protein>
<organism evidence="1">
    <name type="scientific">Candidatus Kentrum sp. DK</name>
    <dbReference type="NCBI Taxonomy" id="2126562"/>
    <lineage>
        <taxon>Bacteria</taxon>
        <taxon>Pseudomonadati</taxon>
        <taxon>Pseudomonadota</taxon>
        <taxon>Gammaproteobacteria</taxon>
        <taxon>Candidatus Kentrum</taxon>
    </lineage>
</organism>
<proteinExistence type="predicted"/>
<reference evidence="1" key="1">
    <citation type="submission" date="2019-02" db="EMBL/GenBank/DDBJ databases">
        <authorList>
            <person name="Gruber-Vodicka R. H."/>
            <person name="Seah K. B. B."/>
        </authorList>
    </citation>
    <scope>NUCLEOTIDE SEQUENCE</scope>
    <source>
        <strain evidence="1">BECK_DK47</strain>
    </source>
</reference>
<accession>A0A450TLX8</accession>